<keyword evidence="1" id="KW-0378">Hydrolase</keyword>
<dbReference type="GO" id="GO:0006508">
    <property type="term" value="P:proteolysis"/>
    <property type="evidence" value="ECO:0007669"/>
    <property type="project" value="UniProtKB-KW"/>
</dbReference>
<sequence>MLTFVAHELSTSPNVYIFTFFRILLPRYLIGGGNGRMQNKFFYDEPNATSQLASSLLYLLPSSTHIPIVILCIGTDRSTGDSLGPLVGTMLEQKGILPFHVYGTLKDPIHAVNLEDRLKDIQQQHKHAFIIAVDACLGRVKNIGMVTIEKGPIKPGAAVNKNLPSVGDAHITGIVNVSGFMEFFVLQNTRLHLVMSMAETIATGIYEAGMQLKKHQRLASLQTNELKYKLSE</sequence>
<dbReference type="Pfam" id="PF06866">
    <property type="entry name" value="DUF1256"/>
    <property type="match status" value="1"/>
</dbReference>
<name>B7GMV3_ANOFW</name>
<dbReference type="SUPFAM" id="SSF53163">
    <property type="entry name" value="HybD-like"/>
    <property type="match status" value="1"/>
</dbReference>
<dbReference type="EMBL" id="CP000922">
    <property type="protein sequence ID" value="ACJ35205.1"/>
    <property type="molecule type" value="Genomic_DNA"/>
</dbReference>
<gene>
    <name evidence="1" type="ordered locus">Aflv_2852</name>
</gene>
<dbReference type="InterPro" id="IPR009665">
    <property type="entry name" value="YyaC"/>
</dbReference>
<evidence type="ECO:0000313" key="2">
    <source>
        <dbReference type="Proteomes" id="UP000000742"/>
    </source>
</evidence>
<dbReference type="NCBIfam" id="TIGR02841">
    <property type="entry name" value="spore_YyaC"/>
    <property type="match status" value="1"/>
</dbReference>
<reference evidence="1 2" key="1">
    <citation type="journal article" date="2008" name="Genome Biol.">
        <title>Encapsulated in silica: genome, proteome and physiology of the thermophilic bacterium Anoxybacillus flavithermus WK1.</title>
        <authorList>
            <person name="Saw J.H."/>
            <person name="Mountain B.W."/>
            <person name="Feng L."/>
            <person name="Omelchenko M.V."/>
            <person name="Hou S."/>
            <person name="Saito J.A."/>
            <person name="Stott M.B."/>
            <person name="Li D."/>
            <person name="Zhao G."/>
            <person name="Wu J."/>
            <person name="Galperin M.Y."/>
            <person name="Koonin E.V."/>
            <person name="Makarova K.S."/>
            <person name="Wolf Y.I."/>
            <person name="Rigden D.J."/>
            <person name="Dunfield P.F."/>
            <person name="Wang L."/>
            <person name="Alam M."/>
        </authorList>
    </citation>
    <scope>NUCLEOTIDE SEQUENCE [LARGE SCALE GENOMIC DNA]</scope>
    <source>
        <strain evidence="2">DSM 21510 / WK1</strain>
    </source>
</reference>
<protein>
    <submittedName>
        <fullName evidence="1">Spore protease related protein</fullName>
    </submittedName>
</protein>
<accession>B7GMV3</accession>
<organism evidence="1 2">
    <name type="scientific">Anoxybacillus flavithermus (strain DSM 21510 / WK1)</name>
    <dbReference type="NCBI Taxonomy" id="491915"/>
    <lineage>
        <taxon>Bacteria</taxon>
        <taxon>Bacillati</taxon>
        <taxon>Bacillota</taxon>
        <taxon>Bacilli</taxon>
        <taxon>Bacillales</taxon>
        <taxon>Anoxybacillaceae</taxon>
        <taxon>Anoxybacillus</taxon>
    </lineage>
</organism>
<dbReference type="STRING" id="491915.Aflv_2852"/>
<dbReference type="AlphaFoldDB" id="B7GMV3"/>
<dbReference type="InterPro" id="IPR023430">
    <property type="entry name" value="Pept_HybD-like_dom_sf"/>
</dbReference>
<proteinExistence type="predicted"/>
<dbReference type="KEGG" id="afl:Aflv_2852"/>
<dbReference type="Proteomes" id="UP000000742">
    <property type="component" value="Chromosome"/>
</dbReference>
<keyword evidence="1" id="KW-0645">Protease</keyword>
<evidence type="ECO:0000313" key="1">
    <source>
        <dbReference type="EMBL" id="ACJ35205.1"/>
    </source>
</evidence>
<dbReference type="HOGENOM" id="CLU_104063_1_0_9"/>
<dbReference type="eggNOG" id="ENOG50313RY">
    <property type="taxonomic scope" value="Bacteria"/>
</dbReference>
<dbReference type="GO" id="GO:0008233">
    <property type="term" value="F:peptidase activity"/>
    <property type="evidence" value="ECO:0007669"/>
    <property type="project" value="UniProtKB-KW"/>
</dbReference>